<dbReference type="AlphaFoldDB" id="C5C4T9"/>
<evidence type="ECO:0000313" key="2">
    <source>
        <dbReference type="Proteomes" id="UP000007962"/>
    </source>
</evidence>
<dbReference type="EMBL" id="CP001618">
    <property type="protein sequence ID" value="ACQ80067.1"/>
    <property type="molecule type" value="Genomic_DNA"/>
</dbReference>
<dbReference type="KEGG" id="bcv:Bcav_1811"/>
<dbReference type="HOGENOM" id="CLU_117223_1_0_11"/>
<organism evidence="1 2">
    <name type="scientific">Beutenbergia cavernae (strain ATCC BAA-8 / DSM 12333 / CCUG 43141 / JCM 11478 / NBRC 16432 / NCIMB 13614 / HKI 0122)</name>
    <dbReference type="NCBI Taxonomy" id="471853"/>
    <lineage>
        <taxon>Bacteria</taxon>
        <taxon>Bacillati</taxon>
        <taxon>Actinomycetota</taxon>
        <taxon>Actinomycetes</taxon>
        <taxon>Micrococcales</taxon>
        <taxon>Beutenbergiaceae</taxon>
        <taxon>Beutenbergia</taxon>
    </lineage>
</organism>
<protein>
    <recommendedName>
        <fullName evidence="3">DUF3052 domain-containing protein</fullName>
    </recommendedName>
</protein>
<dbReference type="Proteomes" id="UP000007962">
    <property type="component" value="Chromosome"/>
</dbReference>
<sequence>MAASTDPGATRGAPDRFGFTSGQVIQEFGYDDDVDLGLRDALAAVTGTDLVDEDYDDVTDSAIVWWREEDGDVADLADLLITAMSALDDGGLVWVLVPKAGRPGHVTPADIADAAQTAGLQPTTSIAAAPEWLGVRLAARGRGR</sequence>
<dbReference type="RefSeq" id="WP_015882307.1">
    <property type="nucleotide sequence ID" value="NC_012669.1"/>
</dbReference>
<proteinExistence type="predicted"/>
<accession>C5C4T9</accession>
<reference evidence="1 2" key="1">
    <citation type="journal article" date="2009" name="Stand. Genomic Sci.">
        <title>Complete genome sequence of Beutenbergia cavernae type strain (HKI 0122).</title>
        <authorList>
            <person name="Land M."/>
            <person name="Pukall R."/>
            <person name="Abt B."/>
            <person name="Goker M."/>
            <person name="Rohde M."/>
            <person name="Glavina Del Rio T."/>
            <person name="Tice H."/>
            <person name="Copeland A."/>
            <person name="Cheng J.F."/>
            <person name="Lucas S."/>
            <person name="Chen F."/>
            <person name="Nolan M."/>
            <person name="Bruce D."/>
            <person name="Goodwin L."/>
            <person name="Pitluck S."/>
            <person name="Ivanova N."/>
            <person name="Mavromatis K."/>
            <person name="Ovchinnikova G."/>
            <person name="Pati A."/>
            <person name="Chen A."/>
            <person name="Palaniappan K."/>
            <person name="Hauser L."/>
            <person name="Chang Y.J."/>
            <person name="Jefferies C.C."/>
            <person name="Saunders E."/>
            <person name="Brettin T."/>
            <person name="Detter J.C."/>
            <person name="Han C."/>
            <person name="Chain P."/>
            <person name="Bristow J."/>
            <person name="Eisen J.A."/>
            <person name="Markowitz V."/>
            <person name="Hugenholtz P."/>
            <person name="Kyrpides N.C."/>
            <person name="Klenk H.P."/>
            <person name="Lapidus A."/>
        </authorList>
    </citation>
    <scope>NUCLEOTIDE SEQUENCE [LARGE SCALE GENOMIC DNA]</scope>
    <source>
        <strain evidence="2">ATCC BAA-8 / DSM 12333 / NBRC 16432</strain>
    </source>
</reference>
<keyword evidence="2" id="KW-1185">Reference proteome</keyword>
<evidence type="ECO:0000313" key="1">
    <source>
        <dbReference type="EMBL" id="ACQ80067.1"/>
    </source>
</evidence>
<dbReference type="InterPro" id="IPR021412">
    <property type="entry name" value="DUF3052"/>
</dbReference>
<dbReference type="Pfam" id="PF11253">
    <property type="entry name" value="DUF3052"/>
    <property type="match status" value="1"/>
</dbReference>
<dbReference type="eggNOG" id="ENOG5032TPU">
    <property type="taxonomic scope" value="Bacteria"/>
</dbReference>
<name>C5C4T9_BEUC1</name>
<gene>
    <name evidence="1" type="ordered locus">Bcav_1811</name>
</gene>
<dbReference type="STRING" id="471853.Bcav_1811"/>
<evidence type="ECO:0008006" key="3">
    <source>
        <dbReference type="Google" id="ProtNLM"/>
    </source>
</evidence>